<feature type="region of interest" description="Disordered" evidence="1">
    <location>
        <begin position="1"/>
        <end position="20"/>
    </location>
</feature>
<proteinExistence type="predicted"/>
<dbReference type="GeneID" id="67212725"/>
<dbReference type="Proteomes" id="UP001589595">
    <property type="component" value="Unassembled WGS sequence"/>
</dbReference>
<sequence length="68" mass="7752">MDTADRPPEHHDGGSGLPKLERSLRRALATAESDEARYHIRTALQYLDVLRAQSGDDPPSSRRRLERR</sequence>
<evidence type="ECO:0000313" key="3">
    <source>
        <dbReference type="Proteomes" id="UP001589595"/>
    </source>
</evidence>
<evidence type="ECO:0000256" key="1">
    <source>
        <dbReference type="SAM" id="MobiDB-lite"/>
    </source>
</evidence>
<name>A0ABD5MQM5_9EURY</name>
<comment type="caution">
    <text evidence="2">The sequence shown here is derived from an EMBL/GenBank/DDBJ whole genome shotgun (WGS) entry which is preliminary data.</text>
</comment>
<dbReference type="EMBL" id="JBHMAJ010000011">
    <property type="protein sequence ID" value="MFB9826141.1"/>
    <property type="molecule type" value="Genomic_DNA"/>
</dbReference>
<dbReference type="RefSeq" id="WP_222923728.1">
    <property type="nucleotide sequence ID" value="NZ_CP082288.1"/>
</dbReference>
<keyword evidence="3" id="KW-1185">Reference proteome</keyword>
<dbReference type="AlphaFoldDB" id="A0ABD5MQM5"/>
<gene>
    <name evidence="2" type="ORF">ACFFOL_18375</name>
</gene>
<reference evidence="2" key="1">
    <citation type="submission" date="2024-09" db="EMBL/GenBank/DDBJ databases">
        <authorList>
            <person name="Sun Q."/>
        </authorList>
    </citation>
    <scope>NUCLEOTIDE SEQUENCE [LARGE SCALE GENOMIC DNA]</scope>
    <source>
        <strain evidence="2">JCM 31273</strain>
    </source>
</reference>
<accession>A0ABD5MQM5</accession>
<protein>
    <submittedName>
        <fullName evidence="2">Uncharacterized protein</fullName>
    </submittedName>
</protein>
<evidence type="ECO:0000313" key="2">
    <source>
        <dbReference type="EMBL" id="MFB9826141.1"/>
    </source>
</evidence>
<organism evidence="2 3">
    <name type="scientific">Halobaculum roseum</name>
    <dbReference type="NCBI Taxonomy" id="2175149"/>
    <lineage>
        <taxon>Archaea</taxon>
        <taxon>Methanobacteriati</taxon>
        <taxon>Methanobacteriota</taxon>
        <taxon>Stenosarchaea group</taxon>
        <taxon>Halobacteria</taxon>
        <taxon>Halobacteriales</taxon>
        <taxon>Haloferacaceae</taxon>
        <taxon>Halobaculum</taxon>
    </lineage>
</organism>